<name>A0A2H4VQE5_9EURY</name>
<protein>
    <recommendedName>
        <fullName evidence="3">Asparagine synthetase domain-containing protein</fullName>
    </recommendedName>
</protein>
<organism evidence="1 2">
    <name type="scientific">Methanobacterium subterraneum</name>
    <dbReference type="NCBI Taxonomy" id="59277"/>
    <lineage>
        <taxon>Archaea</taxon>
        <taxon>Methanobacteriati</taxon>
        <taxon>Methanobacteriota</taxon>
        <taxon>Methanomada group</taxon>
        <taxon>Methanobacteria</taxon>
        <taxon>Methanobacteriales</taxon>
        <taxon>Methanobacteriaceae</taxon>
        <taxon>Methanobacterium</taxon>
    </lineage>
</organism>
<dbReference type="Gene3D" id="3.40.50.620">
    <property type="entry name" value="HUPs"/>
    <property type="match status" value="1"/>
</dbReference>
<accession>A0A2H4VQE5</accession>
<dbReference type="AlphaFoldDB" id="A0A2H4VQE5"/>
<dbReference type="SUPFAM" id="SSF52402">
    <property type="entry name" value="Adenine nucleotide alpha hydrolases-like"/>
    <property type="match status" value="1"/>
</dbReference>
<evidence type="ECO:0000313" key="1">
    <source>
        <dbReference type="EMBL" id="AUB60319.1"/>
    </source>
</evidence>
<dbReference type="InterPro" id="IPR014729">
    <property type="entry name" value="Rossmann-like_a/b/a_fold"/>
</dbReference>
<dbReference type="Proteomes" id="UP000232631">
    <property type="component" value="Chromosome"/>
</dbReference>
<dbReference type="KEGG" id="msub:BK009_06235"/>
<dbReference type="RefSeq" id="WP_100909254.1">
    <property type="nucleotide sequence ID" value="NZ_CP017768.1"/>
</dbReference>
<reference evidence="1 2" key="1">
    <citation type="submission" date="2016-10" db="EMBL/GenBank/DDBJ databases">
        <title>Comparative genomics between deep and shallow subseafloor isolates.</title>
        <authorList>
            <person name="Ishii S."/>
            <person name="Miller J.R."/>
            <person name="Sutton G."/>
            <person name="Suzuki S."/>
            <person name="Methe B."/>
            <person name="Inagaki F."/>
            <person name="Imachi H."/>
        </authorList>
    </citation>
    <scope>NUCLEOTIDE SEQUENCE [LARGE SCALE GENOMIC DNA]</scope>
    <source>
        <strain evidence="1 2">A8p</strain>
    </source>
</reference>
<sequence length="589" mass="69832">MHFILISKKDSFKDEQINEHLLNSSDAPSLISREAIKFEISNFIIYIYPYDHIDHEVYGYSYFADEDRLLLVNGIVNVNNDLRNPDISVFFDQLNDSTEFFGDYQIISIDKEGNGFIRTPPLSVRQLFHYEDENCDVISTEIKLIVDGIQKFREKPFVHHYDYDFIEDSVFREWTPRDFPRNTIFKEIKRIFPQDTKYFKEGKILIERKESIEIPQWFRDSYNNNKHKLFDDYYDSLINFVEANLVSLKPNFEKITLGLTGGLDSRLTAAILSPICKKQGISFECSTSGQDTHPDVVIAKKVAKVLNVKHFHVVPQNNKRPNTNEYKDYALTFYMAQGDWNSKDFVIGYTRKISNFSVIAQLGMDAFKRYTIDKICSGNRWFARRILFHKNFFFPLFFTEYETWFALLYAEHGDENAFKEFVYEILQRSEPKLLTIPFAGDSLPQTDVKPHLTKLDSTYHQKDPFLWDYGYVNENLKQVLRNKFNELDKFDRNIIKVIGLNELDYFINEEISKIINLYHEKQINLIECFKELLNERFSADKYYRKGNMITMTKENRYPYLNKMQILMDFAAAAKYYSFQEMEKDLSLRK</sequence>
<keyword evidence="2" id="KW-1185">Reference proteome</keyword>
<evidence type="ECO:0008006" key="3">
    <source>
        <dbReference type="Google" id="ProtNLM"/>
    </source>
</evidence>
<evidence type="ECO:0000313" key="2">
    <source>
        <dbReference type="Proteomes" id="UP000232631"/>
    </source>
</evidence>
<dbReference type="GeneID" id="35126072"/>
<proteinExistence type="predicted"/>
<gene>
    <name evidence="1" type="ORF">BK009_06235</name>
</gene>
<dbReference type="EMBL" id="CP017768">
    <property type="protein sequence ID" value="AUB60319.1"/>
    <property type="molecule type" value="Genomic_DNA"/>
</dbReference>